<dbReference type="STRING" id="927664.SAMN05421780_102176"/>
<accession>A0A1I1FHG8</accession>
<keyword evidence="3" id="KW-1185">Reference proteome</keyword>
<organism evidence="2 3">
    <name type="scientific">Flexibacter flexilis DSM 6793</name>
    <dbReference type="NCBI Taxonomy" id="927664"/>
    <lineage>
        <taxon>Bacteria</taxon>
        <taxon>Pseudomonadati</taxon>
        <taxon>Bacteroidota</taxon>
        <taxon>Cytophagia</taxon>
        <taxon>Cytophagales</taxon>
        <taxon>Flexibacteraceae</taxon>
        <taxon>Flexibacter</taxon>
    </lineage>
</organism>
<dbReference type="EMBL" id="FOLE01000002">
    <property type="protein sequence ID" value="SFB98396.1"/>
    <property type="molecule type" value="Genomic_DNA"/>
</dbReference>
<dbReference type="RefSeq" id="WP_143083870.1">
    <property type="nucleotide sequence ID" value="NZ_FOLE01000002.1"/>
</dbReference>
<reference evidence="2 3" key="1">
    <citation type="submission" date="2016-10" db="EMBL/GenBank/DDBJ databases">
        <authorList>
            <person name="de Groot N.N."/>
        </authorList>
    </citation>
    <scope>NUCLEOTIDE SEQUENCE [LARGE SCALE GENOMIC DNA]</scope>
    <source>
        <strain evidence="2 3">DSM 6793</strain>
    </source>
</reference>
<feature type="transmembrane region" description="Helical" evidence="1">
    <location>
        <begin position="253"/>
        <end position="274"/>
    </location>
</feature>
<gene>
    <name evidence="2" type="ORF">SAMN05421780_102176</name>
</gene>
<dbReference type="AlphaFoldDB" id="A0A1I1FHG8"/>
<name>A0A1I1FHG8_9BACT</name>
<keyword evidence="1" id="KW-0472">Membrane</keyword>
<dbReference type="Proteomes" id="UP000199514">
    <property type="component" value="Unassembled WGS sequence"/>
</dbReference>
<keyword evidence="1" id="KW-1133">Transmembrane helix</keyword>
<feature type="transmembrane region" description="Helical" evidence="1">
    <location>
        <begin position="32"/>
        <end position="51"/>
    </location>
</feature>
<evidence type="ECO:0000256" key="1">
    <source>
        <dbReference type="SAM" id="Phobius"/>
    </source>
</evidence>
<evidence type="ECO:0000313" key="3">
    <source>
        <dbReference type="Proteomes" id="UP000199514"/>
    </source>
</evidence>
<keyword evidence="1" id="KW-0812">Transmembrane</keyword>
<proteinExistence type="predicted"/>
<sequence length="281" mass="31296">MEQNNNYSNLVTDDVSLTQILKAVFSFVGNNIKYLIISVVIGALLGFIYFNTAKYSYESSMTAYANHLKDIQVKSIIGDLNQMQQNADYESFAKALNIPISTATKINSLNVSINAEIEKDKDEDDAKKGNNFKITATVFNNDVLDTLQNAIGLYLANNPHAKMLKEMNDSTAWREIREIENEIAHLNALKVDVDNQIRNGKNVQIIEPTSVGIKILELKVKIQALKNGLVFNQREMIVLQPFVPFKKQASPRLIKSLISGISIGLILGLILALIQQARAKA</sequence>
<evidence type="ECO:0000313" key="2">
    <source>
        <dbReference type="EMBL" id="SFB98396.1"/>
    </source>
</evidence>
<protein>
    <submittedName>
        <fullName evidence="2">Chain length determinant protein</fullName>
    </submittedName>
</protein>